<dbReference type="SUPFAM" id="SSF52402">
    <property type="entry name" value="Adenine nucleotide alpha hydrolases-like"/>
    <property type="match status" value="1"/>
</dbReference>
<dbReference type="PANTHER" id="PTHR46553">
    <property type="entry name" value="ADENINE NUCLEOTIDE ALPHA HYDROLASES-LIKE SUPERFAMILY PROTEIN"/>
    <property type="match status" value="1"/>
</dbReference>
<organism evidence="3 4">
    <name type="scientific">Kitasatospora kifunensis</name>
    <name type="common">Streptomyces kifunensis</name>
    <dbReference type="NCBI Taxonomy" id="58351"/>
    <lineage>
        <taxon>Bacteria</taxon>
        <taxon>Bacillati</taxon>
        <taxon>Actinomycetota</taxon>
        <taxon>Actinomycetes</taxon>
        <taxon>Kitasatosporales</taxon>
        <taxon>Streptomycetaceae</taxon>
        <taxon>Kitasatospora</taxon>
    </lineage>
</organism>
<feature type="domain" description="UspA" evidence="2">
    <location>
        <begin position="4"/>
        <end position="144"/>
    </location>
</feature>
<evidence type="ECO:0000313" key="3">
    <source>
        <dbReference type="EMBL" id="MBB4925154.1"/>
    </source>
</evidence>
<dbReference type="EMBL" id="JACHJV010000001">
    <property type="protein sequence ID" value="MBB4925154.1"/>
    <property type="molecule type" value="Genomic_DNA"/>
</dbReference>
<accession>A0A7W7VWX2</accession>
<gene>
    <name evidence="3" type="ORF">FHR34_004147</name>
</gene>
<name>A0A7W7VWX2_KITKI</name>
<keyword evidence="4" id="KW-1185">Reference proteome</keyword>
<comment type="caution">
    <text evidence="3">The sequence shown here is derived from an EMBL/GenBank/DDBJ whole genome shotgun (WGS) entry which is preliminary data.</text>
</comment>
<sequence>MVERRRVVVGVSGSLGSLAALHRAAEEARRTEAELLTVLAWTPPGGEHSVRRAPCPPLISACRETAVERLGTALAEAFPTGLVGVPLKCVAVRGEAGPALVAAANGPDDVLIVGAGGGGWWRRLRPSVTGYCVRHAGCPVLTVPRPQLLREPASFERRNAYHLPLETVEAMAATETAGGR</sequence>
<dbReference type="InterPro" id="IPR006015">
    <property type="entry name" value="Universal_stress_UspA"/>
</dbReference>
<evidence type="ECO:0000313" key="4">
    <source>
        <dbReference type="Proteomes" id="UP000540506"/>
    </source>
</evidence>
<dbReference type="RefSeq" id="WP_184937104.1">
    <property type="nucleotide sequence ID" value="NZ_JACHJV010000001.1"/>
</dbReference>
<comment type="similarity">
    <text evidence="1">Belongs to the universal stress protein A family.</text>
</comment>
<dbReference type="AlphaFoldDB" id="A0A7W7VWX2"/>
<dbReference type="Gene3D" id="3.40.50.12370">
    <property type="match status" value="1"/>
</dbReference>
<dbReference type="PANTHER" id="PTHR46553:SF3">
    <property type="entry name" value="ADENINE NUCLEOTIDE ALPHA HYDROLASES-LIKE SUPERFAMILY PROTEIN"/>
    <property type="match status" value="1"/>
</dbReference>
<dbReference type="Proteomes" id="UP000540506">
    <property type="component" value="Unassembled WGS sequence"/>
</dbReference>
<proteinExistence type="inferred from homology"/>
<dbReference type="InterPro" id="IPR006016">
    <property type="entry name" value="UspA"/>
</dbReference>
<protein>
    <submittedName>
        <fullName evidence="3">Nucleotide-binding universal stress UspA family protein</fullName>
    </submittedName>
</protein>
<dbReference type="PRINTS" id="PR01438">
    <property type="entry name" value="UNVRSLSTRESS"/>
</dbReference>
<dbReference type="Pfam" id="PF00582">
    <property type="entry name" value="Usp"/>
    <property type="match status" value="1"/>
</dbReference>
<reference evidence="3 4" key="1">
    <citation type="submission" date="2020-08" db="EMBL/GenBank/DDBJ databases">
        <title>Sequencing the genomes of 1000 actinobacteria strains.</title>
        <authorList>
            <person name="Klenk H.-P."/>
        </authorList>
    </citation>
    <scope>NUCLEOTIDE SEQUENCE [LARGE SCALE GENOMIC DNA]</scope>
    <source>
        <strain evidence="3 4">DSM 41654</strain>
    </source>
</reference>
<evidence type="ECO:0000256" key="1">
    <source>
        <dbReference type="ARBA" id="ARBA00008791"/>
    </source>
</evidence>
<evidence type="ECO:0000259" key="2">
    <source>
        <dbReference type="Pfam" id="PF00582"/>
    </source>
</evidence>
<dbReference type="CDD" id="cd00293">
    <property type="entry name" value="USP-like"/>
    <property type="match status" value="1"/>
</dbReference>